<accession>A0ABQ3GCF9</accession>
<evidence type="ECO:0008006" key="3">
    <source>
        <dbReference type="Google" id="ProtNLM"/>
    </source>
</evidence>
<evidence type="ECO:0000313" key="1">
    <source>
        <dbReference type="EMBL" id="GHD00279.1"/>
    </source>
</evidence>
<sequence>MAAPLKDQLFNRDKVSLIAADLARASAAAGHAFDAATFTNECVARFGEQELKERMAWIATRLHAHLPSRGGEDPTAVAASVDILLAALPPELDPELSDGDFGDFIHQPFAQFVADHCRTAELLELGLDAMHHITRRSSAEYAIRFFLDDFPGPTLARLETWTRDPNYHVRRLCSEGTRPLLPWAPRLALDRATPLPLLETLAADPTRYVTRSVANHLNDIAKRDPDLVVSTLARWQDDVERGRRSIGDLDFITRHATRTLVKAGHAGALALLGYDAGAHLTLTEVSVPGLVALGGALDFSLTLETAGTDVPVVVDYAIWPADAALATATGLPRGRKVFKLTQAVVRAGAPLELSKRHALRASMTTRRATTGPHLIELLVNGRPRGRAEFTIADAARP</sequence>
<evidence type="ECO:0000313" key="2">
    <source>
        <dbReference type="Proteomes" id="UP000642819"/>
    </source>
</evidence>
<keyword evidence="2" id="KW-1185">Reference proteome</keyword>
<dbReference type="RefSeq" id="WP_189348361.1">
    <property type="nucleotide sequence ID" value="NZ_BMXK01000001.1"/>
</dbReference>
<dbReference type="InterPro" id="IPR014825">
    <property type="entry name" value="DNA_alkylation"/>
</dbReference>
<dbReference type="EMBL" id="BMXK01000001">
    <property type="protein sequence ID" value="GHD00279.1"/>
    <property type="molecule type" value="Genomic_DNA"/>
</dbReference>
<dbReference type="Pfam" id="PF08713">
    <property type="entry name" value="DNA_alkylation"/>
    <property type="match status" value="1"/>
</dbReference>
<dbReference type="SUPFAM" id="SSF48371">
    <property type="entry name" value="ARM repeat"/>
    <property type="match status" value="1"/>
</dbReference>
<proteinExistence type="predicted"/>
<dbReference type="InterPro" id="IPR016024">
    <property type="entry name" value="ARM-type_fold"/>
</dbReference>
<protein>
    <recommendedName>
        <fullName evidence="3">3-methyladenine DNA glycosylase AlkC</fullName>
    </recommendedName>
</protein>
<dbReference type="Gene3D" id="1.25.40.290">
    <property type="entry name" value="ARM repeat domains"/>
    <property type="match status" value="1"/>
</dbReference>
<organism evidence="1 2">
    <name type="scientific">Zhihengliuella salsuginis</name>
    <dbReference type="NCBI Taxonomy" id="578222"/>
    <lineage>
        <taxon>Bacteria</taxon>
        <taxon>Bacillati</taxon>
        <taxon>Actinomycetota</taxon>
        <taxon>Actinomycetes</taxon>
        <taxon>Micrococcales</taxon>
        <taxon>Micrococcaceae</taxon>
        <taxon>Zhihengliuella</taxon>
    </lineage>
</organism>
<gene>
    <name evidence="1" type="ORF">GCM10008096_03370</name>
</gene>
<dbReference type="Proteomes" id="UP000642819">
    <property type="component" value="Unassembled WGS sequence"/>
</dbReference>
<reference evidence="2" key="1">
    <citation type="journal article" date="2019" name="Int. J. Syst. Evol. Microbiol.">
        <title>The Global Catalogue of Microorganisms (GCM) 10K type strain sequencing project: providing services to taxonomists for standard genome sequencing and annotation.</title>
        <authorList>
            <consortium name="The Broad Institute Genomics Platform"/>
            <consortium name="The Broad Institute Genome Sequencing Center for Infectious Disease"/>
            <person name="Wu L."/>
            <person name="Ma J."/>
        </authorList>
    </citation>
    <scope>NUCLEOTIDE SEQUENCE [LARGE SCALE GENOMIC DNA]</scope>
    <source>
        <strain evidence="2">KCTC 19466</strain>
    </source>
</reference>
<name>A0ABQ3GCF9_9MICC</name>
<comment type="caution">
    <text evidence="1">The sequence shown here is derived from an EMBL/GenBank/DDBJ whole genome shotgun (WGS) entry which is preliminary data.</text>
</comment>